<dbReference type="RefSeq" id="XP_005845569.1">
    <property type="nucleotide sequence ID" value="XM_005845507.1"/>
</dbReference>
<accession>E1ZKZ2</accession>
<organism evidence="2">
    <name type="scientific">Chlorella variabilis</name>
    <name type="common">Green alga</name>
    <dbReference type="NCBI Taxonomy" id="554065"/>
    <lineage>
        <taxon>Eukaryota</taxon>
        <taxon>Viridiplantae</taxon>
        <taxon>Chlorophyta</taxon>
        <taxon>core chlorophytes</taxon>
        <taxon>Trebouxiophyceae</taxon>
        <taxon>Chlorellales</taxon>
        <taxon>Chlorellaceae</taxon>
        <taxon>Chlorella clade</taxon>
        <taxon>Chlorella</taxon>
    </lineage>
</organism>
<dbReference type="KEGG" id="cvr:CHLNCDRAFT_136740"/>
<proteinExistence type="predicted"/>
<name>E1ZKZ2_CHLVA</name>
<reference evidence="1 2" key="1">
    <citation type="journal article" date="2010" name="Plant Cell">
        <title>The Chlorella variabilis NC64A genome reveals adaptation to photosymbiosis, coevolution with viruses, and cryptic sex.</title>
        <authorList>
            <person name="Blanc G."/>
            <person name="Duncan G."/>
            <person name="Agarkova I."/>
            <person name="Borodovsky M."/>
            <person name="Gurnon J."/>
            <person name="Kuo A."/>
            <person name="Lindquist E."/>
            <person name="Lucas S."/>
            <person name="Pangilinan J."/>
            <person name="Polle J."/>
            <person name="Salamov A."/>
            <person name="Terry A."/>
            <person name="Yamada T."/>
            <person name="Dunigan D.D."/>
            <person name="Grigoriev I.V."/>
            <person name="Claverie J.M."/>
            <person name="Van Etten J.L."/>
        </authorList>
    </citation>
    <scope>NUCLEOTIDE SEQUENCE [LARGE SCALE GENOMIC DNA]</scope>
    <source>
        <strain evidence="1 2">NC64A</strain>
    </source>
</reference>
<evidence type="ECO:0000313" key="1">
    <source>
        <dbReference type="EMBL" id="EFN53467.1"/>
    </source>
</evidence>
<dbReference type="EMBL" id="GL433851">
    <property type="protein sequence ID" value="EFN53467.1"/>
    <property type="molecule type" value="Genomic_DNA"/>
</dbReference>
<dbReference type="Proteomes" id="UP000008141">
    <property type="component" value="Unassembled WGS sequence"/>
</dbReference>
<gene>
    <name evidence="1" type="ORF">CHLNCDRAFT_136740</name>
</gene>
<sequence length="209" mass="23450">MPLPPSRTCAALQWQKYAHEQACDAFPQMIENSGLRYYKTKIKPHCTDGKGKYWCNIVTNNPCWNNMRNAGSMSTATVLPKGCKKTFPSPSKKEVVEYNPGTLLCPAGYRKAPKSVVFTFLERWLADSARGKQYVPAGTWCSKIGFKWIAVKHGAGCIGPKGSGLVVQGEVSWVCEQQARIRRLPVRVIDPWATMVCPWRTKIELDLLK</sequence>
<dbReference type="AlphaFoldDB" id="E1ZKZ2"/>
<dbReference type="InParanoid" id="E1ZKZ2"/>
<dbReference type="GeneID" id="17352982"/>
<evidence type="ECO:0000313" key="2">
    <source>
        <dbReference type="Proteomes" id="UP000008141"/>
    </source>
</evidence>
<keyword evidence="2" id="KW-1185">Reference proteome</keyword>
<protein>
    <submittedName>
        <fullName evidence="1">Expressed protein</fullName>
    </submittedName>
</protein>